<keyword evidence="1" id="KW-1133">Transmembrane helix</keyword>
<gene>
    <name evidence="2" type="ORF">K437DRAFT_135752</name>
</gene>
<proteinExistence type="predicted"/>
<feature type="transmembrane region" description="Helical" evidence="1">
    <location>
        <begin position="27"/>
        <end position="49"/>
    </location>
</feature>
<dbReference type="Proteomes" id="UP000027361">
    <property type="component" value="Unassembled WGS sequence"/>
</dbReference>
<dbReference type="HOGENOM" id="CLU_3052054_0_0_1"/>
<dbReference type="GeneID" id="25261498"/>
<evidence type="ECO:0000256" key="1">
    <source>
        <dbReference type="SAM" id="Phobius"/>
    </source>
</evidence>
<dbReference type="AlphaFoldDB" id="A0A066WQV4"/>
<dbReference type="EMBL" id="JMSN01000005">
    <property type="protein sequence ID" value="KDN53025.1"/>
    <property type="molecule type" value="Genomic_DNA"/>
</dbReference>
<keyword evidence="3" id="KW-1185">Reference proteome</keyword>
<protein>
    <submittedName>
        <fullName evidence="2">Uncharacterized protein</fullName>
    </submittedName>
</protein>
<sequence length="54" mass="5769">MISTAIIDAAGYAILFAISSRSTRYSICFWLICTILSSVAISARSQAILPVQSS</sequence>
<name>A0A066WQV4_TILAU</name>
<reference evidence="2 3" key="1">
    <citation type="submission" date="2014-05" db="EMBL/GenBank/DDBJ databases">
        <title>Draft genome sequence of a rare smut relative, Tilletiaria anomala UBC 951.</title>
        <authorList>
            <consortium name="DOE Joint Genome Institute"/>
            <person name="Toome M."/>
            <person name="Kuo A."/>
            <person name="Henrissat B."/>
            <person name="Lipzen A."/>
            <person name="Tritt A."/>
            <person name="Yoshinaga Y."/>
            <person name="Zane M."/>
            <person name="Barry K."/>
            <person name="Grigoriev I.V."/>
            <person name="Spatafora J.W."/>
            <person name="Aimea M.C."/>
        </authorList>
    </citation>
    <scope>NUCLEOTIDE SEQUENCE [LARGE SCALE GENOMIC DNA]</scope>
    <source>
        <strain evidence="2 3">UBC 951</strain>
    </source>
</reference>
<keyword evidence="1" id="KW-0472">Membrane</keyword>
<organism evidence="2 3">
    <name type="scientific">Tilletiaria anomala (strain ATCC 24038 / CBS 436.72 / UBC 951)</name>
    <dbReference type="NCBI Taxonomy" id="1037660"/>
    <lineage>
        <taxon>Eukaryota</taxon>
        <taxon>Fungi</taxon>
        <taxon>Dikarya</taxon>
        <taxon>Basidiomycota</taxon>
        <taxon>Ustilaginomycotina</taxon>
        <taxon>Exobasidiomycetes</taxon>
        <taxon>Georgefischeriales</taxon>
        <taxon>Tilletiariaceae</taxon>
        <taxon>Tilletiaria</taxon>
    </lineage>
</organism>
<dbReference type="InParanoid" id="A0A066WQV4"/>
<evidence type="ECO:0000313" key="2">
    <source>
        <dbReference type="EMBL" id="KDN53025.1"/>
    </source>
</evidence>
<dbReference type="RefSeq" id="XP_013245864.1">
    <property type="nucleotide sequence ID" value="XM_013390410.1"/>
</dbReference>
<keyword evidence="1" id="KW-0812">Transmembrane</keyword>
<evidence type="ECO:0000313" key="3">
    <source>
        <dbReference type="Proteomes" id="UP000027361"/>
    </source>
</evidence>
<comment type="caution">
    <text evidence="2">The sequence shown here is derived from an EMBL/GenBank/DDBJ whole genome shotgun (WGS) entry which is preliminary data.</text>
</comment>
<accession>A0A066WQV4</accession>